<dbReference type="EMBL" id="CAJVPS010000238">
    <property type="protein sequence ID" value="CAG8468488.1"/>
    <property type="molecule type" value="Genomic_DNA"/>
</dbReference>
<sequence length="60" mass="7222">MPELKKFYFPYSNTQTTLSLKDLSYYKNNHSVTVFDITYTLNPSHPTHTKFTTWHKPTYF</sequence>
<evidence type="ECO:0000313" key="2">
    <source>
        <dbReference type="Proteomes" id="UP000789508"/>
    </source>
</evidence>
<reference evidence="1" key="1">
    <citation type="submission" date="2021-06" db="EMBL/GenBank/DDBJ databases">
        <authorList>
            <person name="Kallberg Y."/>
            <person name="Tangrot J."/>
            <person name="Rosling A."/>
        </authorList>
    </citation>
    <scope>NUCLEOTIDE SEQUENCE</scope>
    <source>
        <strain evidence="1">FL130A</strain>
    </source>
</reference>
<proteinExistence type="predicted"/>
<dbReference type="Proteomes" id="UP000789508">
    <property type="component" value="Unassembled WGS sequence"/>
</dbReference>
<gene>
    <name evidence="1" type="ORF">ALEPTO_LOCUS1895</name>
</gene>
<dbReference type="AlphaFoldDB" id="A0A9N8Z313"/>
<accession>A0A9N8Z313</accession>
<comment type="caution">
    <text evidence="1">The sequence shown here is derived from an EMBL/GenBank/DDBJ whole genome shotgun (WGS) entry which is preliminary data.</text>
</comment>
<keyword evidence="2" id="KW-1185">Reference proteome</keyword>
<evidence type="ECO:0000313" key="1">
    <source>
        <dbReference type="EMBL" id="CAG8468488.1"/>
    </source>
</evidence>
<protein>
    <submittedName>
        <fullName evidence="1">13075_t:CDS:1</fullName>
    </submittedName>
</protein>
<organism evidence="1 2">
    <name type="scientific">Ambispora leptoticha</name>
    <dbReference type="NCBI Taxonomy" id="144679"/>
    <lineage>
        <taxon>Eukaryota</taxon>
        <taxon>Fungi</taxon>
        <taxon>Fungi incertae sedis</taxon>
        <taxon>Mucoromycota</taxon>
        <taxon>Glomeromycotina</taxon>
        <taxon>Glomeromycetes</taxon>
        <taxon>Archaeosporales</taxon>
        <taxon>Ambisporaceae</taxon>
        <taxon>Ambispora</taxon>
    </lineage>
</organism>
<name>A0A9N8Z313_9GLOM</name>